<proteinExistence type="predicted"/>
<keyword evidence="1" id="KW-0732">Signal</keyword>
<organism evidence="2">
    <name type="scientific">Hadronyche cerberea</name>
    <name type="common">Southern tree funnel-web spider</name>
    <dbReference type="NCBI Taxonomy" id="1107879"/>
    <lineage>
        <taxon>Eukaryota</taxon>
        <taxon>Metazoa</taxon>
        <taxon>Ecdysozoa</taxon>
        <taxon>Arthropoda</taxon>
        <taxon>Chelicerata</taxon>
        <taxon>Arachnida</taxon>
        <taxon>Araneae</taxon>
        <taxon>Mygalomorphae</taxon>
        <taxon>Avicularoidea</taxon>
        <taxon>Hexathelidae</taxon>
        <taxon>Hadronyche</taxon>
    </lineage>
</organism>
<reference evidence="2" key="2">
    <citation type="submission" date="2019-05" db="EMBL/GenBank/DDBJ databases">
        <title>Unravelling the molecular evolution of spider venoms.</title>
        <authorList>
            <person name="Pineda S."/>
        </authorList>
    </citation>
    <scope>NUCLEOTIDE SEQUENCE</scope>
</reference>
<dbReference type="EMBL" id="HAHJ01000397">
    <property type="protein sequence ID" value="SNX36182.1"/>
    <property type="molecule type" value="Transcribed_RNA"/>
</dbReference>
<dbReference type="AlphaFoldDB" id="A0A4Q8K927"/>
<name>A0A4Q8K927_HADCE</name>
<protein>
    <submittedName>
        <fullName evidence="2">U28-Hexatoxin-Hc1a_1</fullName>
    </submittedName>
</protein>
<reference evidence="2" key="1">
    <citation type="submission" date="2017-05" db="EMBL/GenBank/DDBJ databases">
        <authorList>
            <person name="QRISCLOUD D."/>
        </authorList>
    </citation>
    <scope>NUCLEOTIDE SEQUENCE</scope>
</reference>
<accession>A0A4Q8K927</accession>
<feature type="chain" id="PRO_5020790318" evidence="1">
    <location>
        <begin position="19"/>
        <end position="120"/>
    </location>
</feature>
<feature type="signal peptide" evidence="1">
    <location>
        <begin position="1"/>
        <end position="18"/>
    </location>
</feature>
<sequence>MNTLIAFGVLLLLSTTLGDTDDKVSHEEILERTELSDISEELLLQQLEAVETALIEKERLEEMEEDGNSREKRCMALNVPCDSHFKCCKIWYARNLHLHGLCIEVLLQEEVINNPMISTE</sequence>
<evidence type="ECO:0000313" key="2">
    <source>
        <dbReference type="EMBL" id="SNX36182.1"/>
    </source>
</evidence>
<evidence type="ECO:0000256" key="1">
    <source>
        <dbReference type="SAM" id="SignalP"/>
    </source>
</evidence>